<sequence length="73" mass="8724">MIADRHRDFSLEQYAHYQQEKDDKWHRMECSSGKFLHQFRRPENVEVDPVKARMENGVLTVTISKEEANCNRS</sequence>
<comment type="caution">
    <text evidence="5">The sequence shown here is derived from an EMBL/GenBank/DDBJ whole genome shotgun (WGS) entry which is preliminary data.</text>
</comment>
<dbReference type="SUPFAM" id="SSF49764">
    <property type="entry name" value="HSP20-like chaperones"/>
    <property type="match status" value="1"/>
</dbReference>
<evidence type="ECO:0000313" key="5">
    <source>
        <dbReference type="EMBL" id="KAG6490573.1"/>
    </source>
</evidence>
<dbReference type="InterPro" id="IPR008978">
    <property type="entry name" value="HSP20-like_chaperone"/>
</dbReference>
<dbReference type="AlphaFoldDB" id="A0A8J5FMM3"/>
<dbReference type="PANTHER" id="PTHR11527">
    <property type="entry name" value="HEAT-SHOCK PROTEIN 20 FAMILY MEMBER"/>
    <property type="match status" value="1"/>
</dbReference>
<organism evidence="5 6">
    <name type="scientific">Zingiber officinale</name>
    <name type="common">Ginger</name>
    <name type="synonym">Amomum zingiber</name>
    <dbReference type="NCBI Taxonomy" id="94328"/>
    <lineage>
        <taxon>Eukaryota</taxon>
        <taxon>Viridiplantae</taxon>
        <taxon>Streptophyta</taxon>
        <taxon>Embryophyta</taxon>
        <taxon>Tracheophyta</taxon>
        <taxon>Spermatophyta</taxon>
        <taxon>Magnoliopsida</taxon>
        <taxon>Liliopsida</taxon>
        <taxon>Zingiberales</taxon>
        <taxon>Zingiberaceae</taxon>
        <taxon>Zingiber</taxon>
    </lineage>
</organism>
<dbReference type="Pfam" id="PF00011">
    <property type="entry name" value="HSP20"/>
    <property type="match status" value="1"/>
</dbReference>
<dbReference type="Proteomes" id="UP000734854">
    <property type="component" value="Unassembled WGS sequence"/>
</dbReference>
<keyword evidence="6" id="KW-1185">Reference proteome</keyword>
<evidence type="ECO:0000256" key="2">
    <source>
        <dbReference type="PROSITE-ProRule" id="PRU00285"/>
    </source>
</evidence>
<accession>A0A8J5FMM3</accession>
<protein>
    <recommendedName>
        <fullName evidence="4">SHSP domain-containing protein</fullName>
    </recommendedName>
</protein>
<reference evidence="5 6" key="1">
    <citation type="submission" date="2020-08" db="EMBL/GenBank/DDBJ databases">
        <title>Plant Genome Project.</title>
        <authorList>
            <person name="Zhang R.-G."/>
        </authorList>
    </citation>
    <scope>NUCLEOTIDE SEQUENCE [LARGE SCALE GENOMIC DNA]</scope>
    <source>
        <tissue evidence="5">Rhizome</tissue>
    </source>
</reference>
<dbReference type="PROSITE" id="PS01031">
    <property type="entry name" value="SHSP"/>
    <property type="match status" value="1"/>
</dbReference>
<comment type="similarity">
    <text evidence="2 3">Belongs to the small heat shock protein (HSP20) family.</text>
</comment>
<evidence type="ECO:0000259" key="4">
    <source>
        <dbReference type="PROSITE" id="PS01031"/>
    </source>
</evidence>
<keyword evidence="1" id="KW-0346">Stress response</keyword>
<evidence type="ECO:0000313" key="6">
    <source>
        <dbReference type="Proteomes" id="UP000734854"/>
    </source>
</evidence>
<dbReference type="Gene3D" id="2.60.40.790">
    <property type="match status" value="1"/>
</dbReference>
<feature type="domain" description="SHSP" evidence="4">
    <location>
        <begin position="1"/>
        <end position="73"/>
    </location>
</feature>
<name>A0A8J5FMM3_ZINOF</name>
<proteinExistence type="inferred from homology"/>
<dbReference type="InterPro" id="IPR031107">
    <property type="entry name" value="Small_HSP"/>
</dbReference>
<gene>
    <name evidence="5" type="ORF">ZIOFF_051872</name>
</gene>
<dbReference type="EMBL" id="JACMSC010000014">
    <property type="protein sequence ID" value="KAG6490573.1"/>
    <property type="molecule type" value="Genomic_DNA"/>
</dbReference>
<evidence type="ECO:0000256" key="1">
    <source>
        <dbReference type="ARBA" id="ARBA00023016"/>
    </source>
</evidence>
<evidence type="ECO:0000256" key="3">
    <source>
        <dbReference type="RuleBase" id="RU003616"/>
    </source>
</evidence>
<dbReference type="InterPro" id="IPR002068">
    <property type="entry name" value="A-crystallin/Hsp20_dom"/>
</dbReference>